<organism evidence="1 2">
    <name type="scientific">Nocardiopsis sinuspersici</name>
    <dbReference type="NCBI Taxonomy" id="501010"/>
    <lineage>
        <taxon>Bacteria</taxon>
        <taxon>Bacillati</taxon>
        <taxon>Actinomycetota</taxon>
        <taxon>Actinomycetes</taxon>
        <taxon>Streptosporangiales</taxon>
        <taxon>Nocardiopsidaceae</taxon>
        <taxon>Nocardiopsis</taxon>
    </lineage>
</organism>
<sequence>MGDGADDDGTRKRLLLIGGGSGTGKTAVGWEVSEILKRRGTAHCVLEGDYMDQVHPAPPGDPHRAAITERNVTAVWANYAELGHHRLIYTNTVSVLAEDMLRRAMGGGDVGATRVLLTAGEDTVRARLAVRETGSQLLPHIERSLRAAVHLDAEAPAGTVRVATDGLTVEEVAGRVVDAAGW</sequence>
<reference evidence="2" key="1">
    <citation type="submission" date="2016-08" db="EMBL/GenBank/DDBJ databases">
        <authorList>
            <person name="Tokovenko B."/>
            <person name="Kalinowski J."/>
        </authorList>
    </citation>
    <scope>NUCLEOTIDE SEQUENCE [LARGE SCALE GENOMIC DNA]</scope>
    <source>
        <strain evidence="2">UTMC102</strain>
    </source>
</reference>
<evidence type="ECO:0000313" key="1">
    <source>
        <dbReference type="EMBL" id="OOC56314.1"/>
    </source>
</evidence>
<proteinExistence type="predicted"/>
<dbReference type="InterPro" id="IPR027417">
    <property type="entry name" value="P-loop_NTPase"/>
</dbReference>
<dbReference type="SUPFAM" id="SSF52540">
    <property type="entry name" value="P-loop containing nucleoside triphosphate hydrolases"/>
    <property type="match status" value="1"/>
</dbReference>
<dbReference type="Gene3D" id="3.40.50.300">
    <property type="entry name" value="P-loop containing nucleotide triphosphate hydrolases"/>
    <property type="match status" value="1"/>
</dbReference>
<dbReference type="OrthoDB" id="7889077at2"/>
<accession>A0A1V3C6A1</accession>
<evidence type="ECO:0000313" key="2">
    <source>
        <dbReference type="Proteomes" id="UP000189004"/>
    </source>
</evidence>
<keyword evidence="2" id="KW-1185">Reference proteome</keyword>
<dbReference type="EMBL" id="MCOK01000001">
    <property type="protein sequence ID" value="OOC56314.1"/>
    <property type="molecule type" value="Genomic_DNA"/>
</dbReference>
<name>A0A1V3C6A1_9ACTN</name>
<dbReference type="STRING" id="501010.NOSIN_22870"/>
<dbReference type="AlphaFoldDB" id="A0A1V3C6A1"/>
<dbReference type="Proteomes" id="UP000189004">
    <property type="component" value="Unassembled WGS sequence"/>
</dbReference>
<evidence type="ECO:0008006" key="3">
    <source>
        <dbReference type="Google" id="ProtNLM"/>
    </source>
</evidence>
<protein>
    <recommendedName>
        <fullName evidence="3">UDP-N-acetylglucosamine kinase</fullName>
    </recommendedName>
</protein>
<comment type="caution">
    <text evidence="1">The sequence shown here is derived from an EMBL/GenBank/DDBJ whole genome shotgun (WGS) entry which is preliminary data.</text>
</comment>
<gene>
    <name evidence="1" type="ORF">NOSIN_22870</name>
</gene>